<reference evidence="2 3" key="1">
    <citation type="journal article" date="2018" name="Sci. Rep.">
        <title>Genomic signatures of local adaptation to the degree of environmental predictability in rotifers.</title>
        <authorList>
            <person name="Franch-Gras L."/>
            <person name="Hahn C."/>
            <person name="Garcia-Roger E.M."/>
            <person name="Carmona M.J."/>
            <person name="Serra M."/>
            <person name="Gomez A."/>
        </authorList>
    </citation>
    <scope>NUCLEOTIDE SEQUENCE [LARGE SCALE GENOMIC DNA]</scope>
    <source>
        <strain evidence="2">HYR1</strain>
    </source>
</reference>
<protein>
    <submittedName>
        <fullName evidence="2">Uncharacterized protein</fullName>
    </submittedName>
</protein>
<evidence type="ECO:0000256" key="1">
    <source>
        <dbReference type="SAM" id="MobiDB-lite"/>
    </source>
</evidence>
<dbReference type="Proteomes" id="UP000276133">
    <property type="component" value="Unassembled WGS sequence"/>
</dbReference>
<sequence>MADSGSSKKRNSQVVRYEETGSVSDRSRSGRPRKLTLRDENYIFREIRKDLTSSYQKFVTDFNSKTQAVRIRKSSFLTARKGKERKLINLQNVSKKANYFKRVCEESFNFIFFRILLHSSNDPTPIIIPIFL</sequence>
<proteinExistence type="predicted"/>
<evidence type="ECO:0000313" key="2">
    <source>
        <dbReference type="EMBL" id="RNA31325.1"/>
    </source>
</evidence>
<organism evidence="2 3">
    <name type="scientific">Brachionus plicatilis</name>
    <name type="common">Marine rotifer</name>
    <name type="synonym">Brachionus muelleri</name>
    <dbReference type="NCBI Taxonomy" id="10195"/>
    <lineage>
        <taxon>Eukaryota</taxon>
        <taxon>Metazoa</taxon>
        <taxon>Spiralia</taxon>
        <taxon>Gnathifera</taxon>
        <taxon>Rotifera</taxon>
        <taxon>Eurotatoria</taxon>
        <taxon>Monogononta</taxon>
        <taxon>Pseudotrocha</taxon>
        <taxon>Ploima</taxon>
        <taxon>Brachionidae</taxon>
        <taxon>Brachionus</taxon>
    </lineage>
</organism>
<gene>
    <name evidence="2" type="ORF">BpHYR1_034137</name>
</gene>
<keyword evidence="3" id="KW-1185">Reference proteome</keyword>
<name>A0A3M7S6R1_BRAPC</name>
<evidence type="ECO:0000313" key="3">
    <source>
        <dbReference type="Proteomes" id="UP000276133"/>
    </source>
</evidence>
<feature type="region of interest" description="Disordered" evidence="1">
    <location>
        <begin position="1"/>
        <end position="33"/>
    </location>
</feature>
<accession>A0A3M7S6R1</accession>
<dbReference type="AlphaFoldDB" id="A0A3M7S6R1"/>
<dbReference type="EMBL" id="REGN01001953">
    <property type="protein sequence ID" value="RNA31325.1"/>
    <property type="molecule type" value="Genomic_DNA"/>
</dbReference>
<comment type="caution">
    <text evidence="2">The sequence shown here is derived from an EMBL/GenBank/DDBJ whole genome shotgun (WGS) entry which is preliminary data.</text>
</comment>